<accession>A0A7M1CMU1</accession>
<evidence type="ECO:0000313" key="2">
    <source>
        <dbReference type="Proteomes" id="UP000594072"/>
    </source>
</evidence>
<dbReference type="RefSeq" id="YP_010677694.1">
    <property type="nucleotide sequence ID" value="NC_071024.1"/>
</dbReference>
<dbReference type="KEGG" id="vg:77954078"/>
<dbReference type="GeneID" id="77954078"/>
<sequence>MAAHVEYSNFSSGYAWAKCSECDWKGQKHIGAGLISNREARKEAAAHDAAHHAPKGTAMPTAEALHEEIVSILEAKGEVRFCPARYALASCYHANGHEGDHHTIGLTGAVKAF</sequence>
<dbReference type="EMBL" id="MT889376">
    <property type="protein sequence ID" value="QOP65188.1"/>
    <property type="molecule type" value="Genomic_DNA"/>
</dbReference>
<reference evidence="2" key="1">
    <citation type="submission" date="2020-08" db="EMBL/GenBank/DDBJ databases">
        <authorList>
            <person name="Jean-Baptiste R."/>
            <person name="Gibb B.P."/>
            <person name="Hussain S.I."/>
            <person name="Kamruzzaman M.A."/>
            <person name="Mosfique B."/>
            <person name="McPherson K.A."/>
            <person name="LaCorte G.A."/>
            <person name="Khan M.A."/>
            <person name="Chohan S."/>
            <person name="Le T.Q."/>
            <person name="Hernandez K.M."/>
            <person name="Mata K."/>
            <person name="Percy M."/>
            <person name="Ball S.L."/>
            <person name="Garlena R.A."/>
            <person name="Russell D.A."/>
            <person name="Pope W.H."/>
            <person name="Jacobs-Sera D."/>
            <person name="Hatfull G.F."/>
        </authorList>
    </citation>
    <scope>NUCLEOTIDE SEQUENCE [LARGE SCALE GENOMIC DNA]</scope>
</reference>
<name>A0A7M1CMU1_9CAUD</name>
<organism evidence="1 2">
    <name type="scientific">Arthrobacter phage Phives</name>
    <dbReference type="NCBI Taxonomy" id="2776856"/>
    <lineage>
        <taxon>Viruses</taxon>
        <taxon>Duplodnaviria</taxon>
        <taxon>Heunggongvirae</taxon>
        <taxon>Uroviricota</taxon>
        <taxon>Caudoviricetes</taxon>
        <taxon>Casidaviridae</taxon>
        <taxon>Yangvirus</taxon>
        <taxon>Yangvirus phives</taxon>
    </lineage>
</organism>
<protein>
    <submittedName>
        <fullName evidence="1">Uncharacterized protein</fullName>
    </submittedName>
</protein>
<dbReference type="Proteomes" id="UP000594072">
    <property type="component" value="Segment"/>
</dbReference>
<evidence type="ECO:0000313" key="1">
    <source>
        <dbReference type="EMBL" id="QOP65188.1"/>
    </source>
</evidence>
<proteinExistence type="predicted"/>
<keyword evidence="2" id="KW-1185">Reference proteome</keyword>
<gene>
    <name evidence="1" type="primary">61</name>
    <name evidence="1" type="ORF">SEA_PHIVES_61</name>
</gene>